<evidence type="ECO:0000313" key="1">
    <source>
        <dbReference type="EMBL" id="MPN22893.1"/>
    </source>
</evidence>
<comment type="caution">
    <text evidence="1">The sequence shown here is derived from an EMBL/GenBank/DDBJ whole genome shotgun (WGS) entry which is preliminary data.</text>
</comment>
<dbReference type="AlphaFoldDB" id="A0A645GGN4"/>
<protein>
    <submittedName>
        <fullName evidence="1">Uncharacterized protein</fullName>
    </submittedName>
</protein>
<reference evidence="1" key="1">
    <citation type="submission" date="2019-08" db="EMBL/GenBank/DDBJ databases">
        <authorList>
            <person name="Kucharzyk K."/>
            <person name="Murdoch R.W."/>
            <person name="Higgins S."/>
            <person name="Loffler F."/>
        </authorList>
    </citation>
    <scope>NUCLEOTIDE SEQUENCE</scope>
</reference>
<organism evidence="1">
    <name type="scientific">bioreactor metagenome</name>
    <dbReference type="NCBI Taxonomy" id="1076179"/>
    <lineage>
        <taxon>unclassified sequences</taxon>
        <taxon>metagenomes</taxon>
        <taxon>ecological metagenomes</taxon>
    </lineage>
</organism>
<gene>
    <name evidence="1" type="ORF">SDC9_170278</name>
</gene>
<proteinExistence type="predicted"/>
<accession>A0A645GGN4</accession>
<sequence length="79" mass="9205">MLLPFDKQIVEYLLLVFGIDHVDHDFFRLQESIYPVDCLYEIVEVVVDSREYRPVTMPLEVAPVAGQALFRSEQPHITI</sequence>
<name>A0A645GGN4_9ZZZZ</name>
<dbReference type="EMBL" id="VSSQ01071237">
    <property type="protein sequence ID" value="MPN22893.1"/>
    <property type="molecule type" value="Genomic_DNA"/>
</dbReference>